<organism evidence="2 3">
    <name type="scientific">Streptomyces phaeoluteigriseus</name>
    <dbReference type="NCBI Taxonomy" id="114686"/>
    <lineage>
        <taxon>Bacteria</taxon>
        <taxon>Bacillati</taxon>
        <taxon>Actinomycetota</taxon>
        <taxon>Actinomycetes</taxon>
        <taxon>Kitasatosporales</taxon>
        <taxon>Streptomycetaceae</taxon>
        <taxon>Streptomyces</taxon>
        <taxon>Streptomyces aurantiacus group</taxon>
    </lineage>
</organism>
<sequence>MVEVVEAGLWGLVAGSALLLGAALGYGLRVPQKVIATVMAFGAGVLISAVSFELVGEAYEEAGLAPAAVGTLIGAVAYTGGNVWLARRGARHRKRSGHAQAQPSESEQGGSGTALALGALLDGVPESAVIGVSLLDGGAVSLVTVAAVFISNVPEGLSSSAGMKRAGRTKGYVFGVWAAIAAASTVSAVFGYTVVGSFSPAVIAAVTAVAAGAILAMVADTMIPEAYDDAHLAIGLVTVSGFLVSFALSHT</sequence>
<feature type="transmembrane region" description="Helical" evidence="1">
    <location>
        <begin position="230"/>
        <end position="248"/>
    </location>
</feature>
<dbReference type="EMBL" id="CP099468">
    <property type="protein sequence ID" value="USQ86235.1"/>
    <property type="molecule type" value="Genomic_DNA"/>
</dbReference>
<protein>
    <submittedName>
        <fullName evidence="2">ZIP family zinc transporter</fullName>
    </submittedName>
</protein>
<keyword evidence="3" id="KW-1185">Reference proteome</keyword>
<accession>A0ABY4ZC20</accession>
<feature type="transmembrane region" description="Helical" evidence="1">
    <location>
        <begin position="7"/>
        <end position="27"/>
    </location>
</feature>
<proteinExistence type="predicted"/>
<evidence type="ECO:0000313" key="2">
    <source>
        <dbReference type="EMBL" id="USQ86235.1"/>
    </source>
</evidence>
<feature type="transmembrane region" description="Helical" evidence="1">
    <location>
        <begin position="64"/>
        <end position="85"/>
    </location>
</feature>
<evidence type="ECO:0000256" key="1">
    <source>
        <dbReference type="SAM" id="Phobius"/>
    </source>
</evidence>
<dbReference type="Proteomes" id="UP001056374">
    <property type="component" value="Chromosome"/>
</dbReference>
<reference evidence="2" key="1">
    <citation type="submission" date="2022-06" db="EMBL/GenBank/DDBJ databases">
        <title>Complete genome sequence of soil microorganisms Streptomyces sp. Qhu-M197 isolated from Alpine meadows habitats on the Tibetan Plateau.</title>
        <authorList>
            <person name="Zhang B."/>
            <person name="Xiang X."/>
            <person name="Fan J."/>
        </authorList>
    </citation>
    <scope>NUCLEOTIDE SEQUENCE</scope>
    <source>
        <strain evidence="2">Qhu-M197</strain>
    </source>
</reference>
<keyword evidence="1" id="KW-0472">Membrane</keyword>
<name>A0ABY4ZC20_9ACTN</name>
<evidence type="ECO:0000313" key="3">
    <source>
        <dbReference type="Proteomes" id="UP001056374"/>
    </source>
</evidence>
<feature type="transmembrane region" description="Helical" evidence="1">
    <location>
        <begin position="198"/>
        <end position="218"/>
    </location>
</feature>
<keyword evidence="1" id="KW-0812">Transmembrane</keyword>
<feature type="transmembrane region" description="Helical" evidence="1">
    <location>
        <begin position="34"/>
        <end position="52"/>
    </location>
</feature>
<feature type="transmembrane region" description="Helical" evidence="1">
    <location>
        <begin position="172"/>
        <end position="192"/>
    </location>
</feature>
<dbReference type="RefSeq" id="WP_252551578.1">
    <property type="nucleotide sequence ID" value="NZ_CP099468.1"/>
</dbReference>
<keyword evidence="1" id="KW-1133">Transmembrane helix</keyword>
<gene>
    <name evidence="2" type="ORF">NFX46_22545</name>
</gene>